<dbReference type="CDD" id="cd19091">
    <property type="entry name" value="AKR_PsAKR"/>
    <property type="match status" value="1"/>
</dbReference>
<dbReference type="STRING" id="683260.SAMN05421874_12972"/>
<evidence type="ECO:0000313" key="4">
    <source>
        <dbReference type="Proteomes" id="UP000198683"/>
    </source>
</evidence>
<feature type="domain" description="NADP-dependent oxidoreductase" evidence="2">
    <location>
        <begin position="16"/>
        <end position="317"/>
    </location>
</feature>
<protein>
    <submittedName>
        <fullName evidence="3">Predicted oxidoreductase</fullName>
    </submittedName>
</protein>
<dbReference type="RefSeq" id="WP_090772363.1">
    <property type="nucleotide sequence ID" value="NZ_FNFB01000029.1"/>
</dbReference>
<dbReference type="GO" id="GO:0005829">
    <property type="term" value="C:cytosol"/>
    <property type="evidence" value="ECO:0007669"/>
    <property type="project" value="TreeGrafter"/>
</dbReference>
<dbReference type="InterPro" id="IPR036812">
    <property type="entry name" value="NAD(P)_OxRdtase_dom_sf"/>
</dbReference>
<sequence length="342" mass="36789">MQYRQLGGTGVWVSAVSLGTMTFGGQSHPLWGPIGGLGFDEASVLVGRALDAGINLFDTADAYADGESEEILGALLAPQRQGVLIATKLAMRVGAEPNAVGLSRLHVTRSIENSLRRLGTDYIDLYHIHAWDPLTPIEETLAALDDAVRQGKVRYVGASNTAAWQAMKALGVSSPGGLPRLVSLQSYYSLSGRDIEHEILPLTRDQNLGNLIYSPLASGLLSGKYDRTGHTEETARWARFQMPPVDLEQTYDIIDCLRAVAARHEASTAAVALAWVLAQEGVTSVILGARRLDQLDDNLGAIDLRLTDDDLRELDAASAPRVPAYPGYMQAQFLTVRGPGGN</sequence>
<evidence type="ECO:0000259" key="2">
    <source>
        <dbReference type="Pfam" id="PF00248"/>
    </source>
</evidence>
<dbReference type="EMBL" id="FNFB01000029">
    <property type="protein sequence ID" value="SDL80251.1"/>
    <property type="molecule type" value="Genomic_DNA"/>
</dbReference>
<dbReference type="GO" id="GO:0016491">
    <property type="term" value="F:oxidoreductase activity"/>
    <property type="evidence" value="ECO:0007669"/>
    <property type="project" value="UniProtKB-KW"/>
</dbReference>
<evidence type="ECO:0000313" key="3">
    <source>
        <dbReference type="EMBL" id="SDL80251.1"/>
    </source>
</evidence>
<gene>
    <name evidence="3" type="ORF">SAMN05421874_12972</name>
</gene>
<dbReference type="Gene3D" id="3.20.20.100">
    <property type="entry name" value="NADP-dependent oxidoreductase domain"/>
    <property type="match status" value="1"/>
</dbReference>
<evidence type="ECO:0000256" key="1">
    <source>
        <dbReference type="ARBA" id="ARBA00023002"/>
    </source>
</evidence>
<proteinExistence type="predicted"/>
<reference evidence="3 4" key="1">
    <citation type="submission" date="2016-10" db="EMBL/GenBank/DDBJ databases">
        <authorList>
            <person name="de Groot N.N."/>
        </authorList>
    </citation>
    <scope>NUCLEOTIDE SEQUENCE [LARGE SCALE GENOMIC DNA]</scope>
    <source>
        <strain evidence="3 4">CGMCC 4.5681</strain>
    </source>
</reference>
<dbReference type="InterPro" id="IPR050523">
    <property type="entry name" value="AKR_Detox_Biosynth"/>
</dbReference>
<dbReference type="PANTHER" id="PTHR43364:SF18">
    <property type="entry name" value="OXIDOREDUCTASE"/>
    <property type="match status" value="1"/>
</dbReference>
<dbReference type="InterPro" id="IPR020471">
    <property type="entry name" value="AKR"/>
</dbReference>
<organism evidence="3 4">
    <name type="scientific">Nonomuraea maritima</name>
    <dbReference type="NCBI Taxonomy" id="683260"/>
    <lineage>
        <taxon>Bacteria</taxon>
        <taxon>Bacillati</taxon>
        <taxon>Actinomycetota</taxon>
        <taxon>Actinomycetes</taxon>
        <taxon>Streptosporangiales</taxon>
        <taxon>Streptosporangiaceae</taxon>
        <taxon>Nonomuraea</taxon>
    </lineage>
</organism>
<dbReference type="PRINTS" id="PR00069">
    <property type="entry name" value="ALDKETRDTASE"/>
</dbReference>
<dbReference type="FunFam" id="3.20.20.100:FF:000004">
    <property type="entry name" value="Oxidoreductase, aldo/keto reductase"/>
    <property type="match status" value="1"/>
</dbReference>
<name>A0A1G9N1W4_9ACTN</name>
<dbReference type="PANTHER" id="PTHR43364">
    <property type="entry name" value="NADH-SPECIFIC METHYLGLYOXAL REDUCTASE-RELATED"/>
    <property type="match status" value="1"/>
</dbReference>
<keyword evidence="4" id="KW-1185">Reference proteome</keyword>
<dbReference type="Proteomes" id="UP000198683">
    <property type="component" value="Unassembled WGS sequence"/>
</dbReference>
<dbReference type="AlphaFoldDB" id="A0A1G9N1W4"/>
<accession>A0A1G9N1W4</accession>
<keyword evidence="1" id="KW-0560">Oxidoreductase</keyword>
<dbReference type="Pfam" id="PF00248">
    <property type="entry name" value="Aldo_ket_red"/>
    <property type="match status" value="1"/>
</dbReference>
<dbReference type="OrthoDB" id="3500708at2"/>
<dbReference type="InterPro" id="IPR023210">
    <property type="entry name" value="NADP_OxRdtase_dom"/>
</dbReference>
<dbReference type="SUPFAM" id="SSF51430">
    <property type="entry name" value="NAD(P)-linked oxidoreductase"/>
    <property type="match status" value="1"/>
</dbReference>